<evidence type="ECO:0000256" key="1">
    <source>
        <dbReference type="SAM" id="MobiDB-lite"/>
    </source>
</evidence>
<proteinExistence type="predicted"/>
<accession>A0A1H7VMC6</accession>
<dbReference type="Proteomes" id="UP000198953">
    <property type="component" value="Unassembled WGS sequence"/>
</dbReference>
<gene>
    <name evidence="2" type="ORF">SAMN05660976_04220</name>
</gene>
<evidence type="ECO:0000313" key="2">
    <source>
        <dbReference type="EMBL" id="SEM10396.1"/>
    </source>
</evidence>
<name>A0A1H7VMC6_9ACTN</name>
<reference evidence="2 3" key="1">
    <citation type="submission" date="2016-10" db="EMBL/GenBank/DDBJ databases">
        <authorList>
            <person name="de Groot N.N."/>
        </authorList>
    </citation>
    <scope>NUCLEOTIDE SEQUENCE [LARGE SCALE GENOMIC DNA]</scope>
    <source>
        <strain evidence="2 3">DSM 43357</strain>
    </source>
</reference>
<dbReference type="EMBL" id="FOBF01000009">
    <property type="protein sequence ID" value="SEM10396.1"/>
    <property type="molecule type" value="Genomic_DNA"/>
</dbReference>
<protein>
    <submittedName>
        <fullName evidence="2">Uncharacterized protein</fullName>
    </submittedName>
</protein>
<organism evidence="2 3">
    <name type="scientific">Nonomuraea pusilla</name>
    <dbReference type="NCBI Taxonomy" id="46177"/>
    <lineage>
        <taxon>Bacteria</taxon>
        <taxon>Bacillati</taxon>
        <taxon>Actinomycetota</taxon>
        <taxon>Actinomycetes</taxon>
        <taxon>Streptosporangiales</taxon>
        <taxon>Streptosporangiaceae</taxon>
        <taxon>Nonomuraea</taxon>
    </lineage>
</organism>
<sequence length="161" mass="15478">MPGSAGRPADARDVCPASWKAGDWEPGGREACAAAASAAREPGLRRGRGGAGSWEVKAEKSPWFGSPCVAPAPAGLRRGRGGAGSSVAAVGVAAPEPVPGRPGEDAAAGLRRGKGRAGSSMAGSSTAAVGVAASCTAADGVAGSESVLCPAWEDGTGSRPG</sequence>
<feature type="region of interest" description="Disordered" evidence="1">
    <location>
        <begin position="1"/>
        <end position="27"/>
    </location>
</feature>
<dbReference type="AlphaFoldDB" id="A0A1H7VMC6"/>
<feature type="region of interest" description="Disordered" evidence="1">
    <location>
        <begin position="93"/>
        <end position="122"/>
    </location>
</feature>
<evidence type="ECO:0000313" key="3">
    <source>
        <dbReference type="Proteomes" id="UP000198953"/>
    </source>
</evidence>
<keyword evidence="3" id="KW-1185">Reference proteome</keyword>